<dbReference type="HOGENOM" id="CLU_1517244_0_0_6"/>
<proteinExistence type="predicted"/>
<keyword evidence="2" id="KW-1185">Reference proteome</keyword>
<reference evidence="1 2" key="1">
    <citation type="submission" date="2011-05" db="EMBL/GenBank/DDBJ databases">
        <title>Complete sequence of Thioalkalimicrobium cyclicum ALM1.</title>
        <authorList>
            <consortium name="US DOE Joint Genome Institute"/>
            <person name="Lucas S."/>
            <person name="Han J."/>
            <person name="Lapidus A."/>
            <person name="Cheng J.-F."/>
            <person name="Goodwin L."/>
            <person name="Pitluck S."/>
            <person name="Peters L."/>
            <person name="Mikhailova N."/>
            <person name="Davenport K."/>
            <person name="Han C."/>
            <person name="Tapia R."/>
            <person name="Land M."/>
            <person name="Hauser L."/>
            <person name="Kyrpides N."/>
            <person name="Ivanova N."/>
            <person name="Pagani I."/>
            <person name="Kappler U."/>
            <person name="Woyke T."/>
        </authorList>
    </citation>
    <scope>NUCLEOTIDE SEQUENCE [LARGE SCALE GENOMIC DNA]</scope>
    <source>
        <strain evidence="2">DSM 14477 / JCM 11371 / ALM1</strain>
    </source>
</reference>
<sequence>MPHAKITFALGFAIATLTGCQLVDTPKNYPAQAPLQFTLHHDLTFAPGTLRFVFQEGEGYKGSAINQWREHCRIELRYLADAPQTLPAGRYSIDRIQFGTELIAQTPQPGLVNWLKTSDGDADYAAPIMELVHFYSAAPDAFYRLTCASAPSDGGTADYPYFMRPSPARIAEILGDWARLD</sequence>
<evidence type="ECO:0000313" key="1">
    <source>
        <dbReference type="EMBL" id="AEG32377.1"/>
    </source>
</evidence>
<accession>F6DBH5</accession>
<dbReference type="AlphaFoldDB" id="F6DBH5"/>
<dbReference type="STRING" id="717773.Thicy_1620"/>
<dbReference type="PROSITE" id="PS51257">
    <property type="entry name" value="PROKAR_LIPOPROTEIN"/>
    <property type="match status" value="1"/>
</dbReference>
<dbReference type="Proteomes" id="UP000009232">
    <property type="component" value="Chromosome"/>
</dbReference>
<evidence type="ECO:0000313" key="2">
    <source>
        <dbReference type="Proteomes" id="UP000009232"/>
    </source>
</evidence>
<dbReference type="RefSeq" id="WP_013836147.1">
    <property type="nucleotide sequence ID" value="NC_015581.1"/>
</dbReference>
<protein>
    <recommendedName>
        <fullName evidence="3">Lipoprotein</fullName>
    </recommendedName>
</protein>
<name>F6DBH5_THICA</name>
<gene>
    <name evidence="1" type="ordered locus">Thicy_1620</name>
</gene>
<evidence type="ECO:0008006" key="3">
    <source>
        <dbReference type="Google" id="ProtNLM"/>
    </source>
</evidence>
<organism evidence="1 2">
    <name type="scientific">Thiomicrospira cyclica (strain DSM 14477 / JCM 11371 / ALM1)</name>
    <name type="common">Thioalkalimicrobium cyclicum</name>
    <dbReference type="NCBI Taxonomy" id="717773"/>
    <lineage>
        <taxon>Bacteria</taxon>
        <taxon>Pseudomonadati</taxon>
        <taxon>Pseudomonadota</taxon>
        <taxon>Gammaproteobacteria</taxon>
        <taxon>Thiotrichales</taxon>
        <taxon>Piscirickettsiaceae</taxon>
        <taxon>Thiomicrospira</taxon>
    </lineage>
</organism>
<dbReference type="EMBL" id="CP002776">
    <property type="protein sequence ID" value="AEG32377.1"/>
    <property type="molecule type" value="Genomic_DNA"/>
</dbReference>
<dbReference type="KEGG" id="tcy:Thicy_1620"/>
<dbReference type="eggNOG" id="ENOG5033FVR">
    <property type="taxonomic scope" value="Bacteria"/>
</dbReference>
<dbReference type="OrthoDB" id="5615280at2"/>